<accession>A0A151IF29</accession>
<dbReference type="AlphaFoldDB" id="A0A151IF29"/>
<evidence type="ECO:0000313" key="1">
    <source>
        <dbReference type="EMBL" id="KYM99502.1"/>
    </source>
</evidence>
<protein>
    <recommendedName>
        <fullName evidence="3">MADF domain-containing protein</fullName>
    </recommendedName>
</protein>
<proteinExistence type="predicted"/>
<sequence>VYTCGICEEICNNFDAVRTHPCIESYEDVVVDNNNYFYPRCSNGEIVRRSDVNGAEAIVVDSAPLSTTIHQLHKPAQSLQSTNVDEILITEVHSRELLWNQHISIAKRDRRTIEKLWEEVSKATNGNRQCKQML</sequence>
<name>A0A151IF29_9HYME</name>
<feature type="non-terminal residue" evidence="1">
    <location>
        <position position="1"/>
    </location>
</feature>
<evidence type="ECO:0008006" key="3">
    <source>
        <dbReference type="Google" id="ProtNLM"/>
    </source>
</evidence>
<dbReference type="Proteomes" id="UP000078542">
    <property type="component" value="Unassembled WGS sequence"/>
</dbReference>
<reference evidence="1 2" key="1">
    <citation type="submission" date="2016-03" db="EMBL/GenBank/DDBJ databases">
        <title>Cyphomyrmex costatus WGS genome.</title>
        <authorList>
            <person name="Nygaard S."/>
            <person name="Hu H."/>
            <person name="Boomsma J."/>
            <person name="Zhang G."/>
        </authorList>
    </citation>
    <scope>NUCLEOTIDE SEQUENCE [LARGE SCALE GENOMIC DNA]</scope>
    <source>
        <strain evidence="1">MS0001</strain>
        <tissue evidence="1">Whole body</tissue>
    </source>
</reference>
<keyword evidence="2" id="KW-1185">Reference proteome</keyword>
<evidence type="ECO:0000313" key="2">
    <source>
        <dbReference type="Proteomes" id="UP000078542"/>
    </source>
</evidence>
<organism evidence="1 2">
    <name type="scientific">Cyphomyrmex costatus</name>
    <dbReference type="NCBI Taxonomy" id="456900"/>
    <lineage>
        <taxon>Eukaryota</taxon>
        <taxon>Metazoa</taxon>
        <taxon>Ecdysozoa</taxon>
        <taxon>Arthropoda</taxon>
        <taxon>Hexapoda</taxon>
        <taxon>Insecta</taxon>
        <taxon>Pterygota</taxon>
        <taxon>Neoptera</taxon>
        <taxon>Endopterygota</taxon>
        <taxon>Hymenoptera</taxon>
        <taxon>Apocrita</taxon>
        <taxon>Aculeata</taxon>
        <taxon>Formicoidea</taxon>
        <taxon>Formicidae</taxon>
        <taxon>Myrmicinae</taxon>
        <taxon>Cyphomyrmex</taxon>
    </lineage>
</organism>
<gene>
    <name evidence="1" type="ORF">ALC62_09754</name>
</gene>
<dbReference type="EMBL" id="KQ977820">
    <property type="protein sequence ID" value="KYM99502.1"/>
    <property type="molecule type" value="Genomic_DNA"/>
</dbReference>